<gene>
    <name evidence="3" type="ORF">BKA59DRAFT_409156</name>
</gene>
<keyword evidence="2" id="KW-0539">Nucleus</keyword>
<sequence length="435" mass="49035">RVASSFDSAQSPYRSFLSEMIRQSPILFNCVMGMSAAHLGQQDRNTSITPLTFQTEAISHISREITLIESREQGLIPQVNNTNQDGSSRFTIKEDLLLGIITLGMTSSWYDPSSLGLCHFHGARQLFKIWIAESDMTELQLPTSSAQRLIVSSMVYWEVMASCLIDQDMKALSYLDTFCTLPPVILRYPSPWTGVGLFVLIQLAKCITLVRQSRHLHRLKCTLEETSSIRSSYFRLTKKAFILAHNVDQSQVPPVEDIQETEDPVTPTSHLYKVAYCYRLIARLELYRAFPDLVDDQSATEVGYDQINLRTQQIKGLAIEILEIMQSIPDGSGTIAIQTLIFLSAGSVLAISSTMDTATSTLILKWREFVLQRFYKSYQCLKLETIRRVATVLKQVWSRMDSLAGGVYATGCKSPIIHVHWIDIMKEADLETILG</sequence>
<evidence type="ECO:0000256" key="1">
    <source>
        <dbReference type="ARBA" id="ARBA00004123"/>
    </source>
</evidence>
<dbReference type="GO" id="GO:0045944">
    <property type="term" value="P:positive regulation of transcription by RNA polymerase II"/>
    <property type="evidence" value="ECO:0007669"/>
    <property type="project" value="TreeGrafter"/>
</dbReference>
<dbReference type="Pfam" id="PF11951">
    <property type="entry name" value="Fungal_trans_2"/>
    <property type="match status" value="1"/>
</dbReference>
<dbReference type="Proteomes" id="UP000813427">
    <property type="component" value="Unassembled WGS sequence"/>
</dbReference>
<dbReference type="EMBL" id="JAGPXF010000009">
    <property type="protein sequence ID" value="KAH7230876.1"/>
    <property type="molecule type" value="Genomic_DNA"/>
</dbReference>
<accession>A0A8K0RKD4</accession>
<dbReference type="InterPro" id="IPR021858">
    <property type="entry name" value="Fun_TF"/>
</dbReference>
<dbReference type="AlphaFoldDB" id="A0A8K0RKD4"/>
<comment type="caution">
    <text evidence="3">The sequence shown here is derived from an EMBL/GenBank/DDBJ whole genome shotgun (WGS) entry which is preliminary data.</text>
</comment>
<protein>
    <submittedName>
        <fullName evidence="3">Fungal-specific transcription factor domain-containing protein</fullName>
    </submittedName>
</protein>
<evidence type="ECO:0000313" key="4">
    <source>
        <dbReference type="Proteomes" id="UP000813427"/>
    </source>
</evidence>
<evidence type="ECO:0000256" key="2">
    <source>
        <dbReference type="ARBA" id="ARBA00023242"/>
    </source>
</evidence>
<name>A0A8K0RKD4_9HYPO</name>
<dbReference type="PANTHER" id="PTHR37534">
    <property type="entry name" value="TRANSCRIPTIONAL ACTIVATOR PROTEIN UGA3"/>
    <property type="match status" value="1"/>
</dbReference>
<dbReference type="OrthoDB" id="10054429at2759"/>
<keyword evidence="4" id="KW-1185">Reference proteome</keyword>
<dbReference type="GO" id="GO:0005634">
    <property type="term" value="C:nucleus"/>
    <property type="evidence" value="ECO:0007669"/>
    <property type="project" value="UniProtKB-SubCell"/>
</dbReference>
<proteinExistence type="predicted"/>
<comment type="subcellular location">
    <subcellularLocation>
        <location evidence="1">Nucleus</location>
    </subcellularLocation>
</comment>
<dbReference type="GO" id="GO:0003700">
    <property type="term" value="F:DNA-binding transcription factor activity"/>
    <property type="evidence" value="ECO:0007669"/>
    <property type="project" value="TreeGrafter"/>
</dbReference>
<dbReference type="GO" id="GO:0000976">
    <property type="term" value="F:transcription cis-regulatory region binding"/>
    <property type="evidence" value="ECO:0007669"/>
    <property type="project" value="TreeGrafter"/>
</dbReference>
<evidence type="ECO:0000313" key="3">
    <source>
        <dbReference type="EMBL" id="KAH7230876.1"/>
    </source>
</evidence>
<feature type="non-terminal residue" evidence="3">
    <location>
        <position position="1"/>
    </location>
</feature>
<reference evidence="3" key="1">
    <citation type="journal article" date="2021" name="Nat. Commun.">
        <title>Genetic determinants of endophytism in the Arabidopsis root mycobiome.</title>
        <authorList>
            <person name="Mesny F."/>
            <person name="Miyauchi S."/>
            <person name="Thiergart T."/>
            <person name="Pickel B."/>
            <person name="Atanasova L."/>
            <person name="Karlsson M."/>
            <person name="Huettel B."/>
            <person name="Barry K.W."/>
            <person name="Haridas S."/>
            <person name="Chen C."/>
            <person name="Bauer D."/>
            <person name="Andreopoulos W."/>
            <person name="Pangilinan J."/>
            <person name="LaButti K."/>
            <person name="Riley R."/>
            <person name="Lipzen A."/>
            <person name="Clum A."/>
            <person name="Drula E."/>
            <person name="Henrissat B."/>
            <person name="Kohler A."/>
            <person name="Grigoriev I.V."/>
            <person name="Martin F.M."/>
            <person name="Hacquard S."/>
        </authorList>
    </citation>
    <scope>NUCLEOTIDE SEQUENCE</scope>
    <source>
        <strain evidence="3">MPI-SDFR-AT-0068</strain>
    </source>
</reference>
<organism evidence="3 4">
    <name type="scientific">Fusarium tricinctum</name>
    <dbReference type="NCBI Taxonomy" id="61284"/>
    <lineage>
        <taxon>Eukaryota</taxon>
        <taxon>Fungi</taxon>
        <taxon>Dikarya</taxon>
        <taxon>Ascomycota</taxon>
        <taxon>Pezizomycotina</taxon>
        <taxon>Sordariomycetes</taxon>
        <taxon>Hypocreomycetidae</taxon>
        <taxon>Hypocreales</taxon>
        <taxon>Nectriaceae</taxon>
        <taxon>Fusarium</taxon>
        <taxon>Fusarium tricinctum species complex</taxon>
    </lineage>
</organism>
<dbReference type="PANTHER" id="PTHR37534:SF44">
    <property type="entry name" value="ZN(II)2CYS6 TRANSCRIPTION FACTOR (EUROFUNG)"/>
    <property type="match status" value="1"/>
</dbReference>